<evidence type="ECO:0000259" key="4">
    <source>
        <dbReference type="Pfam" id="PF08698"/>
    </source>
</evidence>
<dbReference type="AlphaFoldDB" id="A0A367J6X1"/>
<dbReference type="GO" id="GO:0003723">
    <property type="term" value="F:RNA binding"/>
    <property type="evidence" value="ECO:0007669"/>
    <property type="project" value="TreeGrafter"/>
</dbReference>
<feature type="region of interest" description="Disordered" evidence="3">
    <location>
        <begin position="1"/>
        <end position="145"/>
    </location>
</feature>
<comment type="subcellular location">
    <subcellularLocation>
        <location evidence="1">Nucleus</location>
        <location evidence="1">Nucleolus</location>
    </subcellularLocation>
</comment>
<keyword evidence="2" id="KW-0539">Nucleus</keyword>
<name>A0A367J6X1_RHIAZ</name>
<dbReference type="PANTHER" id="PTHR21686">
    <property type="entry name" value="DEOXYNUCLEOTIDYLTRANSFERASE TERMINAL-INTERACTING PROTEIN 2"/>
    <property type="match status" value="1"/>
</dbReference>
<gene>
    <name evidence="5" type="ORF">CU097_005264</name>
</gene>
<dbReference type="GO" id="GO:0006396">
    <property type="term" value="P:RNA processing"/>
    <property type="evidence" value="ECO:0007669"/>
    <property type="project" value="TreeGrafter"/>
</dbReference>
<evidence type="ECO:0000256" key="1">
    <source>
        <dbReference type="ARBA" id="ARBA00004604"/>
    </source>
</evidence>
<dbReference type="OrthoDB" id="427886at2759"/>
<accession>A0A367J6X1</accession>
<evidence type="ECO:0000313" key="6">
    <source>
        <dbReference type="Proteomes" id="UP000252139"/>
    </source>
</evidence>
<evidence type="ECO:0000256" key="2">
    <source>
        <dbReference type="ARBA" id="ARBA00023242"/>
    </source>
</evidence>
<evidence type="ECO:0000313" key="5">
    <source>
        <dbReference type="EMBL" id="RCH85579.1"/>
    </source>
</evidence>
<dbReference type="Pfam" id="PF08698">
    <property type="entry name" value="Fcf2"/>
    <property type="match status" value="1"/>
</dbReference>
<evidence type="ECO:0000256" key="3">
    <source>
        <dbReference type="SAM" id="MobiDB-lite"/>
    </source>
</evidence>
<protein>
    <recommendedName>
        <fullName evidence="4">Fcf2 pre-rRNA processing C-terminal domain-containing protein</fullName>
    </recommendedName>
</protein>
<dbReference type="STRING" id="86630.A0A367J6X1"/>
<reference evidence="5 6" key="1">
    <citation type="journal article" date="2018" name="G3 (Bethesda)">
        <title>Phylogenetic and Phylogenomic Definition of Rhizopus Species.</title>
        <authorList>
            <person name="Gryganskyi A.P."/>
            <person name="Golan J."/>
            <person name="Dolatabadi S."/>
            <person name="Mondo S."/>
            <person name="Robb S."/>
            <person name="Idnurm A."/>
            <person name="Muszewska A."/>
            <person name="Steczkiewicz K."/>
            <person name="Masonjones S."/>
            <person name="Liao H.L."/>
            <person name="Gajdeczka M.T."/>
            <person name="Anike F."/>
            <person name="Vuek A."/>
            <person name="Anishchenko I.M."/>
            <person name="Voigt K."/>
            <person name="de Hoog G.S."/>
            <person name="Smith M.E."/>
            <person name="Heitman J."/>
            <person name="Vilgalys R."/>
            <person name="Stajich J.E."/>
        </authorList>
    </citation>
    <scope>NUCLEOTIDE SEQUENCE [LARGE SCALE GENOMIC DNA]</scope>
    <source>
        <strain evidence="5 6">CBS 357.93</strain>
    </source>
</reference>
<feature type="compositionally biased region" description="Low complexity" evidence="3">
    <location>
        <begin position="83"/>
        <end position="92"/>
    </location>
</feature>
<dbReference type="InterPro" id="IPR014810">
    <property type="entry name" value="Fcf2_C"/>
</dbReference>
<feature type="region of interest" description="Disordered" evidence="3">
    <location>
        <begin position="195"/>
        <end position="225"/>
    </location>
</feature>
<feature type="compositionally biased region" description="Basic residues" evidence="3">
    <location>
        <begin position="320"/>
        <end position="332"/>
    </location>
</feature>
<feature type="compositionally biased region" description="Basic and acidic residues" evidence="3">
    <location>
        <begin position="57"/>
        <end position="74"/>
    </location>
</feature>
<dbReference type="PANTHER" id="PTHR21686:SF12">
    <property type="entry name" value="DEOXYNUCLEOTIDYLTRANSFERASE TERMINAL-INTERACTING PROTEIN 2"/>
    <property type="match status" value="1"/>
</dbReference>
<feature type="compositionally biased region" description="Basic and acidic residues" evidence="3">
    <location>
        <begin position="9"/>
        <end position="34"/>
    </location>
</feature>
<dbReference type="Proteomes" id="UP000252139">
    <property type="component" value="Unassembled WGS sequence"/>
</dbReference>
<feature type="compositionally biased region" description="Basic and acidic residues" evidence="3">
    <location>
        <begin position="201"/>
        <end position="225"/>
    </location>
</feature>
<proteinExistence type="predicted"/>
<dbReference type="EMBL" id="PJQL01002063">
    <property type="protein sequence ID" value="RCH85579.1"/>
    <property type="molecule type" value="Genomic_DNA"/>
</dbReference>
<organism evidence="5 6">
    <name type="scientific">Rhizopus azygosporus</name>
    <name type="common">Rhizopus microsporus var. azygosporus</name>
    <dbReference type="NCBI Taxonomy" id="86630"/>
    <lineage>
        <taxon>Eukaryota</taxon>
        <taxon>Fungi</taxon>
        <taxon>Fungi incertae sedis</taxon>
        <taxon>Mucoromycota</taxon>
        <taxon>Mucoromycotina</taxon>
        <taxon>Mucoromycetes</taxon>
        <taxon>Mucorales</taxon>
        <taxon>Mucorineae</taxon>
        <taxon>Rhizopodaceae</taxon>
        <taxon>Rhizopus</taxon>
    </lineage>
</organism>
<feature type="domain" description="Fcf2 pre-rRNA processing C-terminal" evidence="4">
    <location>
        <begin position="212"/>
        <end position="305"/>
    </location>
</feature>
<sequence length="332" mass="38917">MTVTRAQRKKLETINQDNKETKKQETTKRKETSKRQPTKKRTTQDTSEEQQVIQKSTKQEEKVKENEEKEERSTEITQETFDLDSGSDSNLSSEDDVEESENESEDESEEEDESEDENLDELLSKAEAALAAHQNDMSLEKKSTSIQKLSKMNTGLAQSLYFKTAKGRSKLTEEAVQLVDENEKIKDAPVVLKANNTLEQKASRKERQQEREKTTGKDWFDMPRPEITPELKRELQILKMRHVLDRKRHYKKMGKKEDPKYFQVGTIIEGPTEFYSARLTKKERKQTIIDELLANEEQKQYYKRKYSEVSTRTNSGGKRDYKKLKAQRKVRY</sequence>
<comment type="caution">
    <text evidence="5">The sequence shown here is derived from an EMBL/GenBank/DDBJ whole genome shotgun (WGS) entry which is preliminary data.</text>
</comment>
<feature type="compositionally biased region" description="Acidic residues" evidence="3">
    <location>
        <begin position="93"/>
        <end position="120"/>
    </location>
</feature>
<feature type="region of interest" description="Disordered" evidence="3">
    <location>
        <begin position="304"/>
        <end position="332"/>
    </location>
</feature>
<dbReference type="InterPro" id="IPR039883">
    <property type="entry name" value="Fcf2/DNTTIP2"/>
</dbReference>
<dbReference type="GO" id="GO:0005730">
    <property type="term" value="C:nucleolus"/>
    <property type="evidence" value="ECO:0007669"/>
    <property type="project" value="UniProtKB-SubCell"/>
</dbReference>
<keyword evidence="6" id="KW-1185">Reference proteome</keyword>